<evidence type="ECO:0000256" key="2">
    <source>
        <dbReference type="ARBA" id="ARBA00022643"/>
    </source>
</evidence>
<evidence type="ECO:0000256" key="3">
    <source>
        <dbReference type="ARBA" id="ARBA00038292"/>
    </source>
</evidence>
<dbReference type="PROSITE" id="PS50902">
    <property type="entry name" value="FLAVODOXIN_LIKE"/>
    <property type="match status" value="1"/>
</dbReference>
<organism evidence="5 7">
    <name type="scientific">Huberarchaeum crystalense</name>
    <dbReference type="NCBI Taxonomy" id="2014257"/>
    <lineage>
        <taxon>Archaea</taxon>
        <taxon>Candidatus Huberarchaeota</taxon>
        <taxon>Candidatus Huberarchaeia</taxon>
        <taxon>Candidatus Huberarchaeales</taxon>
        <taxon>Candidatus Huberarchaeaceae</taxon>
        <taxon>Candidatus Huberarchaeum</taxon>
    </lineage>
</organism>
<reference evidence="5" key="2">
    <citation type="submission" date="2017-09" db="EMBL/GenBank/DDBJ databases">
        <title>Depth-based differentiation of microbial function through sediment-hosted aquifers and enrichment of novel symbionts in the deep terrestrial subsurface.</title>
        <authorList>
            <person name="Probst A.J."/>
            <person name="Ladd B."/>
            <person name="Jarett J.K."/>
            <person name="Geller-Mcgrath D.E."/>
            <person name="Sieber C.M."/>
            <person name="Emerson J.B."/>
            <person name="Anantharaman K."/>
            <person name="Thomas B.C."/>
            <person name="Malmstrom R."/>
            <person name="Stieglmeier M."/>
            <person name="Klingl A."/>
            <person name="Woyke T."/>
            <person name="Ryan C.M."/>
            <person name="Banfield J.F."/>
        </authorList>
    </citation>
    <scope>NUCLEOTIDE SEQUENCE [LARGE SCALE GENOMIC DNA]</scope>
    <source>
        <strain evidence="5">CG_4_10_14_0_8_um_filter_31_133</strain>
        <strain evidence="6">CG_4_9_14_0_8_um_filter_31_21</strain>
    </source>
</reference>
<comment type="similarity">
    <text evidence="3">Belongs to the SsuE family. Isf subfamily.</text>
</comment>
<dbReference type="PANTHER" id="PTHR43278">
    <property type="entry name" value="NAD(P)H-DEPENDENT FMN-CONTAINING OXIDOREDUCTASE YWQN-RELATED"/>
    <property type="match status" value="1"/>
</dbReference>
<dbReference type="Gene3D" id="3.40.50.360">
    <property type="match status" value="1"/>
</dbReference>
<dbReference type="InterPro" id="IPR008254">
    <property type="entry name" value="Flavodoxin/NO_synth"/>
</dbReference>
<dbReference type="Proteomes" id="UP000231232">
    <property type="component" value="Unassembled WGS sequence"/>
</dbReference>
<evidence type="ECO:0000313" key="8">
    <source>
        <dbReference type="Proteomes" id="UP000231232"/>
    </source>
</evidence>
<reference evidence="7 8" key="1">
    <citation type="submission" date="2017-09" db="EMBL/GenBank/DDBJ databases">
        <title>Depth-based differentiation of microbial function through sediment-hosted aquifers and enrichment of novel symbionts in the deep terrestrial subsurface.</title>
        <authorList>
            <person name="Probst A.J."/>
            <person name="Ladd B."/>
            <person name="Jarett J.K."/>
            <person name="Geller-Mcgrath D.E."/>
            <person name="Sieber C.M.K."/>
            <person name="Emerson J.B."/>
            <person name="Anantharaman K."/>
            <person name="Thomas B.C."/>
            <person name="Malmstrom R."/>
            <person name="Stieglmeier M."/>
            <person name="Klingl A."/>
            <person name="Woyke T."/>
            <person name="Ryan C.M."/>
            <person name="Banfield J.F."/>
        </authorList>
    </citation>
    <scope>NUCLEOTIDE SEQUENCE [LARGE SCALE GENOMIC DNA]</scope>
</reference>
<keyword evidence="2" id="KW-0288">FMN</keyword>
<name>A0A2H9P963_HUBC1</name>
<dbReference type="InterPro" id="IPR005025">
    <property type="entry name" value="FMN_Rdtase-like_dom"/>
</dbReference>
<proteinExistence type="inferred from homology"/>
<dbReference type="InterPro" id="IPR029039">
    <property type="entry name" value="Flavoprotein-like_sf"/>
</dbReference>
<evidence type="ECO:0000259" key="4">
    <source>
        <dbReference type="PROSITE" id="PS50902"/>
    </source>
</evidence>
<dbReference type="Pfam" id="PF03358">
    <property type="entry name" value="FMN_red"/>
    <property type="match status" value="1"/>
</dbReference>
<dbReference type="AlphaFoldDB" id="A0A2H9P963"/>
<evidence type="ECO:0000313" key="5">
    <source>
        <dbReference type="EMBL" id="PIZ00047.1"/>
    </source>
</evidence>
<gene>
    <name evidence="6" type="ORF">CO072_00655</name>
    <name evidence="5" type="ORF">COY63_00210</name>
</gene>
<protein>
    <recommendedName>
        <fullName evidence="4">Flavodoxin-like domain-containing protein</fullName>
    </recommendedName>
</protein>
<evidence type="ECO:0000256" key="1">
    <source>
        <dbReference type="ARBA" id="ARBA00022630"/>
    </source>
</evidence>
<dbReference type="Proteomes" id="UP000228874">
    <property type="component" value="Unassembled WGS sequence"/>
</dbReference>
<dbReference type="PANTHER" id="PTHR43278:SF1">
    <property type="entry name" value="IRON-SULFUR FLAVOPROTEIN MJ1083"/>
    <property type="match status" value="1"/>
</dbReference>
<dbReference type="SUPFAM" id="SSF52218">
    <property type="entry name" value="Flavoproteins"/>
    <property type="match status" value="1"/>
</dbReference>
<evidence type="ECO:0000313" key="7">
    <source>
        <dbReference type="Proteomes" id="UP000228874"/>
    </source>
</evidence>
<accession>A0A2H9RDD6</accession>
<dbReference type="EMBL" id="PFMG01000008">
    <property type="protein sequence ID" value="PIZ00047.1"/>
    <property type="molecule type" value="Genomic_DNA"/>
</dbReference>
<accession>A0A2H9P963</accession>
<evidence type="ECO:0000313" key="6">
    <source>
        <dbReference type="EMBL" id="PJC01614.1"/>
    </source>
</evidence>
<feature type="domain" description="Flavodoxin-like" evidence="4">
    <location>
        <begin position="7"/>
        <end position="184"/>
    </location>
</feature>
<dbReference type="GO" id="GO:0016491">
    <property type="term" value="F:oxidoreductase activity"/>
    <property type="evidence" value="ECO:0007669"/>
    <property type="project" value="InterPro"/>
</dbReference>
<sequence>MRKMKIIGIAGSPRKGNTEVMVRAALEGAKEAGAKTEIILIRELKLEMCDGCLQCDEMGKCHFDDGMNEINERLAGVDGFIIGTPARWSLLSGNLKVFLDRTNPLAVPERLKGKEAGIIAVGQSPEDEEEQSIKKAVDSVKNYCSNAGIDVIGMVLGFNAINEGDIEKNVKTLEDCKKQGKKLVEHLKGKTCGG</sequence>
<dbReference type="GO" id="GO:0010181">
    <property type="term" value="F:FMN binding"/>
    <property type="evidence" value="ECO:0007669"/>
    <property type="project" value="InterPro"/>
</dbReference>
<dbReference type="EMBL" id="PFSX01000018">
    <property type="protein sequence ID" value="PJC01614.1"/>
    <property type="molecule type" value="Genomic_DNA"/>
</dbReference>
<keyword evidence="1" id="KW-0285">Flavoprotein</keyword>
<dbReference type="InterPro" id="IPR051796">
    <property type="entry name" value="ISF_SsuE-like"/>
</dbReference>
<comment type="caution">
    <text evidence="5">The sequence shown here is derived from an EMBL/GenBank/DDBJ whole genome shotgun (WGS) entry which is preliminary data.</text>
</comment>